<gene>
    <name evidence="1" type="ORF">FOZ60_009001</name>
</gene>
<evidence type="ECO:0000313" key="1">
    <source>
        <dbReference type="EMBL" id="KAF4683550.1"/>
    </source>
</evidence>
<sequence length="391" mass="43001">MNPSLYVGAQMGKLKDDDLFRFGQKAPKGMTRSFYDMANDPDLRDAYFRRPSRSPSPKKVSGFALEREEVCVTKVNEANEVNLKPSDLGQSYQFHSGPNSLGNELLNIARNCLYDYVDSRKKAFTAGAGLDAPTPWLPKVGPNRGLAVSIASCLLRAVYSSGLYDVLSEVAREGFPTSSEGPFMSKLASVAASTAGQIGRLLDLDPSRAVCGSPLRPHIISGLLKALGYDEEAKALLEELDLGFSMGDVSSIPESQLWPKAKRNPQLDVRRVFDNYQSATDKEEVLLKIINQEVNSNRMRPFDPSNGPGDCVFTPMALIPKGVDENSTDPKKLLLSKVIHDDASDQSICFFVVDIESAYRQALDVLDIYAYLLGTELLVTTSLGLRERFIE</sequence>
<dbReference type="Proteomes" id="UP000541610">
    <property type="component" value="Unassembled WGS sequence"/>
</dbReference>
<name>A0A7J6NJ87_PEROL</name>
<comment type="caution">
    <text evidence="1">The sequence shown here is derived from an EMBL/GenBank/DDBJ whole genome shotgun (WGS) entry which is preliminary data.</text>
</comment>
<accession>A0A7J6NJ87</accession>
<reference evidence="1 2" key="1">
    <citation type="submission" date="2020-04" db="EMBL/GenBank/DDBJ databases">
        <title>Perkinsus olseni comparative genomics.</title>
        <authorList>
            <person name="Bogema D.R."/>
        </authorList>
    </citation>
    <scope>NUCLEOTIDE SEQUENCE [LARGE SCALE GENOMIC DNA]</scope>
    <source>
        <strain evidence="1">00978-12</strain>
    </source>
</reference>
<dbReference type="EMBL" id="JABANP010000360">
    <property type="protein sequence ID" value="KAF4683550.1"/>
    <property type="molecule type" value="Genomic_DNA"/>
</dbReference>
<dbReference type="AlphaFoldDB" id="A0A7J6NJ87"/>
<organism evidence="1 2">
    <name type="scientific">Perkinsus olseni</name>
    <name type="common">Perkinsus atlanticus</name>
    <dbReference type="NCBI Taxonomy" id="32597"/>
    <lineage>
        <taxon>Eukaryota</taxon>
        <taxon>Sar</taxon>
        <taxon>Alveolata</taxon>
        <taxon>Perkinsozoa</taxon>
        <taxon>Perkinsea</taxon>
        <taxon>Perkinsida</taxon>
        <taxon>Perkinsidae</taxon>
        <taxon>Perkinsus</taxon>
    </lineage>
</organism>
<dbReference type="OrthoDB" id="10313886at2759"/>
<proteinExistence type="predicted"/>
<evidence type="ECO:0000313" key="2">
    <source>
        <dbReference type="Proteomes" id="UP000541610"/>
    </source>
</evidence>
<protein>
    <submittedName>
        <fullName evidence="1">Uncharacterized protein</fullName>
    </submittedName>
</protein>